<feature type="signal peptide" evidence="2">
    <location>
        <begin position="1"/>
        <end position="30"/>
    </location>
</feature>
<dbReference type="PROSITE" id="PS01186">
    <property type="entry name" value="EGF_2"/>
    <property type="match status" value="1"/>
</dbReference>
<organism evidence="4 5">
    <name type="scientific">Meganyctiphanes norvegica</name>
    <name type="common">Northern krill</name>
    <name type="synonym">Thysanopoda norvegica</name>
    <dbReference type="NCBI Taxonomy" id="48144"/>
    <lineage>
        <taxon>Eukaryota</taxon>
        <taxon>Metazoa</taxon>
        <taxon>Ecdysozoa</taxon>
        <taxon>Arthropoda</taxon>
        <taxon>Crustacea</taxon>
        <taxon>Multicrustacea</taxon>
        <taxon>Malacostraca</taxon>
        <taxon>Eumalacostraca</taxon>
        <taxon>Eucarida</taxon>
        <taxon>Euphausiacea</taxon>
        <taxon>Euphausiidae</taxon>
        <taxon>Meganyctiphanes</taxon>
    </lineage>
</organism>
<evidence type="ECO:0000256" key="1">
    <source>
        <dbReference type="PROSITE-ProRule" id="PRU00076"/>
    </source>
</evidence>
<reference evidence="4 5" key="1">
    <citation type="submission" date="2024-05" db="EMBL/GenBank/DDBJ databases">
        <authorList>
            <person name="Wallberg A."/>
        </authorList>
    </citation>
    <scope>NUCLEOTIDE SEQUENCE [LARGE SCALE GENOMIC DNA]</scope>
</reference>
<dbReference type="AlphaFoldDB" id="A0AAV2S0P4"/>
<feature type="domain" description="EGF-like" evidence="3">
    <location>
        <begin position="95"/>
        <end position="126"/>
    </location>
</feature>
<protein>
    <recommendedName>
        <fullName evidence="3">EGF-like domain-containing protein</fullName>
    </recommendedName>
</protein>
<feature type="disulfide bond" evidence="1">
    <location>
        <begin position="98"/>
        <end position="108"/>
    </location>
</feature>
<dbReference type="PROSITE" id="PS00022">
    <property type="entry name" value="EGF_1"/>
    <property type="match status" value="1"/>
</dbReference>
<gene>
    <name evidence="4" type="ORF">MNOR_LOCUS30892</name>
</gene>
<dbReference type="Proteomes" id="UP001497623">
    <property type="component" value="Unassembled WGS sequence"/>
</dbReference>
<dbReference type="Pfam" id="PF00008">
    <property type="entry name" value="EGF"/>
    <property type="match status" value="1"/>
</dbReference>
<dbReference type="EMBL" id="CAXKWB010038658">
    <property type="protein sequence ID" value="CAL4152093.1"/>
    <property type="molecule type" value="Genomic_DNA"/>
</dbReference>
<dbReference type="CDD" id="cd00054">
    <property type="entry name" value="EGF_CA"/>
    <property type="match status" value="1"/>
</dbReference>
<keyword evidence="2" id="KW-0732">Signal</keyword>
<dbReference type="SMART" id="SM00181">
    <property type="entry name" value="EGF"/>
    <property type="match status" value="1"/>
</dbReference>
<evidence type="ECO:0000313" key="5">
    <source>
        <dbReference type="Proteomes" id="UP001497623"/>
    </source>
</evidence>
<dbReference type="Gene3D" id="2.10.25.10">
    <property type="entry name" value="Laminin"/>
    <property type="match status" value="1"/>
</dbReference>
<name>A0AAV2S0P4_MEGNR</name>
<comment type="caution">
    <text evidence="4">The sequence shown here is derived from an EMBL/GenBank/DDBJ whole genome shotgun (WGS) entry which is preliminary data.</text>
</comment>
<keyword evidence="1" id="KW-1015">Disulfide bond</keyword>
<keyword evidence="1" id="KW-0245">EGF-like domain</keyword>
<dbReference type="SUPFAM" id="SSF57196">
    <property type="entry name" value="EGF/Laminin"/>
    <property type="match status" value="1"/>
</dbReference>
<proteinExistence type="predicted"/>
<keyword evidence="5" id="KW-1185">Reference proteome</keyword>
<evidence type="ECO:0000256" key="2">
    <source>
        <dbReference type="SAM" id="SignalP"/>
    </source>
</evidence>
<feature type="disulfide bond" evidence="1">
    <location>
        <begin position="116"/>
        <end position="125"/>
    </location>
</feature>
<sequence length="337" mass="37887">MRKDNLNQEMTKQFTIKLCLLITLFHHVLAQECEHKPVPPANAKVKCTEYAGCRISCKSRYLFPTGEKSIYYQCDPEDGVYKINSDNPEDYDQCKAQCKPPCGNGGICIRPKTCDCPIGWTGNRCQKEITLKPVLTSTPAYDEHLGTTAQLSTEMLETTIHSNKRSSFGTEVTYILNITTQINDEYFGTNTVLPTGYIQTTTNKCEHQPVPPIIANAKVKCSFTDCRIKCKSGFLFPNGEHTVYYKCDPEDGGYKINSDNPEDYEQCKEITLKPVITSTSAYDEHVATTTQLSTEMLETTIHSNERSYFGTEVTYILNITTPISDEYFVTNTVLPTG</sequence>
<accession>A0AAV2S0P4</accession>
<dbReference type="PROSITE" id="PS50026">
    <property type="entry name" value="EGF_3"/>
    <property type="match status" value="1"/>
</dbReference>
<dbReference type="InterPro" id="IPR000742">
    <property type="entry name" value="EGF"/>
</dbReference>
<feature type="chain" id="PRO_5043348796" description="EGF-like domain-containing protein" evidence="2">
    <location>
        <begin position="31"/>
        <end position="337"/>
    </location>
</feature>
<evidence type="ECO:0000313" key="4">
    <source>
        <dbReference type="EMBL" id="CAL4152093.1"/>
    </source>
</evidence>
<evidence type="ECO:0000259" key="3">
    <source>
        <dbReference type="PROSITE" id="PS50026"/>
    </source>
</evidence>
<feature type="non-terminal residue" evidence="4">
    <location>
        <position position="337"/>
    </location>
</feature>
<comment type="caution">
    <text evidence="1">Lacks conserved residue(s) required for the propagation of feature annotation.</text>
</comment>